<feature type="compositionally biased region" description="Basic residues" evidence="1">
    <location>
        <begin position="32"/>
        <end position="43"/>
    </location>
</feature>
<keyword evidence="3" id="KW-1185">Reference proteome</keyword>
<proteinExistence type="predicted"/>
<evidence type="ECO:0000256" key="1">
    <source>
        <dbReference type="SAM" id="MobiDB-lite"/>
    </source>
</evidence>
<sequence>MDSGARPDGVQPLKLRSAIRAGQPRSAAYVAQRRRRRSRRRRPPPASIDQSGLRVRRACHSQYADRDVCTRSHAVCASSLRFRLVTHSLTLLTFRAGDRHQQERVTQSGISQTCCPATVLSPNINTRRARSGAAFAAHRTPTELLRQRRRLQADHGAAIGPRRSSQCTPSLSSRHSFSRIPRSLVVLISHRIRCRQGVRIRRWTAFVLHISSRVTP</sequence>
<dbReference type="Proteomes" id="UP001605036">
    <property type="component" value="Unassembled WGS sequence"/>
</dbReference>
<protein>
    <submittedName>
        <fullName evidence="2">Uncharacterized protein</fullName>
    </submittedName>
</protein>
<feature type="region of interest" description="Disordered" evidence="1">
    <location>
        <begin position="1"/>
        <end position="53"/>
    </location>
</feature>
<dbReference type="AlphaFoldDB" id="A0ABD1Y0G7"/>
<reference evidence="2 3" key="1">
    <citation type="submission" date="2024-09" db="EMBL/GenBank/DDBJ databases">
        <title>Chromosome-scale assembly of Riccia fluitans.</title>
        <authorList>
            <person name="Paukszto L."/>
            <person name="Sawicki J."/>
            <person name="Karawczyk K."/>
            <person name="Piernik-Szablinska J."/>
            <person name="Szczecinska M."/>
            <person name="Mazdziarz M."/>
        </authorList>
    </citation>
    <scope>NUCLEOTIDE SEQUENCE [LARGE SCALE GENOMIC DNA]</scope>
    <source>
        <strain evidence="2">Rf_01</strain>
        <tissue evidence="2">Aerial parts of the thallus</tissue>
    </source>
</reference>
<accession>A0ABD1Y0G7</accession>
<gene>
    <name evidence="2" type="ORF">R1flu_025358</name>
</gene>
<name>A0ABD1Y0G7_9MARC</name>
<comment type="caution">
    <text evidence="2">The sequence shown here is derived from an EMBL/GenBank/DDBJ whole genome shotgun (WGS) entry which is preliminary data.</text>
</comment>
<evidence type="ECO:0000313" key="3">
    <source>
        <dbReference type="Proteomes" id="UP001605036"/>
    </source>
</evidence>
<evidence type="ECO:0000313" key="2">
    <source>
        <dbReference type="EMBL" id="KAL2613666.1"/>
    </source>
</evidence>
<organism evidence="2 3">
    <name type="scientific">Riccia fluitans</name>
    <dbReference type="NCBI Taxonomy" id="41844"/>
    <lineage>
        <taxon>Eukaryota</taxon>
        <taxon>Viridiplantae</taxon>
        <taxon>Streptophyta</taxon>
        <taxon>Embryophyta</taxon>
        <taxon>Marchantiophyta</taxon>
        <taxon>Marchantiopsida</taxon>
        <taxon>Marchantiidae</taxon>
        <taxon>Marchantiales</taxon>
        <taxon>Ricciaceae</taxon>
        <taxon>Riccia</taxon>
    </lineage>
</organism>
<dbReference type="EMBL" id="JBHFFA010000007">
    <property type="protein sequence ID" value="KAL2613666.1"/>
    <property type="molecule type" value="Genomic_DNA"/>
</dbReference>